<name>U2UT20_9ACTN</name>
<keyword evidence="6" id="KW-1185">Reference proteome</keyword>
<sequence>MGHGLVRRWGPAEPSASLTVTSARMHARTDRGGGAMARLGVLGAGNIAHRFARSLAHVEGAELVAASRRSRAGARQFLDEVPAASGARAYGSHAELLEDGEVDAIYLALPHEFHREWATRAIEAGKAVLCEKPAMLTAADMARVADLARERGVLFIEAMKPRFVPLYPLIVQALPSLGAIRLVEASLCNDMLSSVMEAGTYHMTPGPGAGVLLDCGTYCAAWIEDLCPGVPRLTSVDGRQVRDVDVHVDACMDYGGIKVRLECAFDRAKPRVLRVVGTEGSLLVEELHRPQHAVLQLESEPPRSLGAPYAIDDLYDEIAHFVGLAEMGTLESPVMPARDSVHAALILDVVRAGLASR</sequence>
<comment type="similarity">
    <text evidence="1">Belongs to the Gfo/Idh/MocA family.</text>
</comment>
<dbReference type="Pfam" id="PF22725">
    <property type="entry name" value="GFO_IDH_MocA_C3"/>
    <property type="match status" value="1"/>
</dbReference>
<dbReference type="InterPro" id="IPR000683">
    <property type="entry name" value="Gfo/Idh/MocA-like_OxRdtase_N"/>
</dbReference>
<dbReference type="PATRIC" id="fig|1125712.3.peg.2354"/>
<accession>U2UT20</accession>
<organism evidence="5 6">
    <name type="scientific">Olsenella profusa F0195</name>
    <dbReference type="NCBI Taxonomy" id="1125712"/>
    <lineage>
        <taxon>Bacteria</taxon>
        <taxon>Bacillati</taxon>
        <taxon>Actinomycetota</taxon>
        <taxon>Coriobacteriia</taxon>
        <taxon>Coriobacteriales</taxon>
        <taxon>Atopobiaceae</taxon>
        <taxon>Olsenella</taxon>
    </lineage>
</organism>
<dbReference type="InterPro" id="IPR055170">
    <property type="entry name" value="GFO_IDH_MocA-like_dom"/>
</dbReference>
<dbReference type="eggNOG" id="COG0673">
    <property type="taxonomic scope" value="Bacteria"/>
</dbReference>
<feature type="domain" description="GFO/IDH/MocA-like oxidoreductase" evidence="4">
    <location>
        <begin position="177"/>
        <end position="282"/>
    </location>
</feature>
<gene>
    <name evidence="5" type="ORF">HMPREF1316_0696</name>
</gene>
<dbReference type="Pfam" id="PF01408">
    <property type="entry name" value="GFO_IDH_MocA"/>
    <property type="match status" value="1"/>
</dbReference>
<dbReference type="PANTHER" id="PTHR22604:SF105">
    <property type="entry name" value="TRANS-1,2-DIHYDROBENZENE-1,2-DIOL DEHYDROGENASE"/>
    <property type="match status" value="1"/>
</dbReference>
<comment type="caution">
    <text evidence="5">The sequence shown here is derived from an EMBL/GenBank/DDBJ whole genome shotgun (WGS) entry which is preliminary data.</text>
</comment>
<dbReference type="InterPro" id="IPR050984">
    <property type="entry name" value="Gfo/Idh/MocA_domain"/>
</dbReference>
<evidence type="ECO:0000313" key="5">
    <source>
        <dbReference type="EMBL" id="ERL06247.1"/>
    </source>
</evidence>
<dbReference type="InterPro" id="IPR036291">
    <property type="entry name" value="NAD(P)-bd_dom_sf"/>
</dbReference>
<protein>
    <submittedName>
        <fullName evidence="5">Oxidoreductase, NAD-binding domain protein</fullName>
    </submittedName>
</protein>
<reference evidence="5 6" key="1">
    <citation type="submission" date="2013-08" db="EMBL/GenBank/DDBJ databases">
        <authorList>
            <person name="Durkin A.S."/>
            <person name="Haft D.R."/>
            <person name="McCorrison J."/>
            <person name="Torralba M."/>
            <person name="Gillis M."/>
            <person name="Haft D.H."/>
            <person name="Methe B."/>
            <person name="Sutton G."/>
            <person name="Nelson K.E."/>
        </authorList>
    </citation>
    <scope>NUCLEOTIDE SEQUENCE [LARGE SCALE GENOMIC DNA]</scope>
    <source>
        <strain evidence="5 6">F0195</strain>
    </source>
</reference>
<dbReference type="EMBL" id="AWEZ01000069">
    <property type="protein sequence ID" value="ERL06247.1"/>
    <property type="molecule type" value="Genomic_DNA"/>
</dbReference>
<evidence type="ECO:0000256" key="2">
    <source>
        <dbReference type="ARBA" id="ARBA00023002"/>
    </source>
</evidence>
<dbReference type="GO" id="GO:0016491">
    <property type="term" value="F:oxidoreductase activity"/>
    <property type="evidence" value="ECO:0007669"/>
    <property type="project" value="UniProtKB-KW"/>
</dbReference>
<dbReference type="GO" id="GO:0000166">
    <property type="term" value="F:nucleotide binding"/>
    <property type="evidence" value="ECO:0007669"/>
    <property type="project" value="InterPro"/>
</dbReference>
<dbReference type="SUPFAM" id="SSF51735">
    <property type="entry name" value="NAD(P)-binding Rossmann-fold domains"/>
    <property type="match status" value="1"/>
</dbReference>
<dbReference type="Proteomes" id="UP000016638">
    <property type="component" value="Unassembled WGS sequence"/>
</dbReference>
<dbReference type="STRING" id="1125712.HMPREF1316_0696"/>
<proteinExistence type="inferred from homology"/>
<evidence type="ECO:0000313" key="6">
    <source>
        <dbReference type="Proteomes" id="UP000016638"/>
    </source>
</evidence>
<dbReference type="AlphaFoldDB" id="U2UT20"/>
<dbReference type="PANTHER" id="PTHR22604">
    <property type="entry name" value="OXIDOREDUCTASES"/>
    <property type="match status" value="1"/>
</dbReference>
<feature type="domain" description="Gfo/Idh/MocA-like oxidoreductase N-terminal" evidence="3">
    <location>
        <begin position="38"/>
        <end position="156"/>
    </location>
</feature>
<dbReference type="Gene3D" id="3.40.50.720">
    <property type="entry name" value="NAD(P)-binding Rossmann-like Domain"/>
    <property type="match status" value="1"/>
</dbReference>
<dbReference type="SUPFAM" id="SSF55347">
    <property type="entry name" value="Glyceraldehyde-3-phosphate dehydrogenase-like, C-terminal domain"/>
    <property type="match status" value="1"/>
</dbReference>
<evidence type="ECO:0000256" key="1">
    <source>
        <dbReference type="ARBA" id="ARBA00010928"/>
    </source>
</evidence>
<evidence type="ECO:0000259" key="4">
    <source>
        <dbReference type="Pfam" id="PF22725"/>
    </source>
</evidence>
<dbReference type="Gene3D" id="3.30.360.10">
    <property type="entry name" value="Dihydrodipicolinate Reductase, domain 2"/>
    <property type="match status" value="1"/>
</dbReference>
<keyword evidence="2" id="KW-0560">Oxidoreductase</keyword>
<evidence type="ECO:0000259" key="3">
    <source>
        <dbReference type="Pfam" id="PF01408"/>
    </source>
</evidence>